<dbReference type="InterPro" id="IPR007730">
    <property type="entry name" value="SPOR-like_dom"/>
</dbReference>
<keyword evidence="1" id="KW-0812">Transmembrane</keyword>
<dbReference type="SUPFAM" id="SSF110997">
    <property type="entry name" value="Sporulation related repeat"/>
    <property type="match status" value="1"/>
</dbReference>
<keyword evidence="1" id="KW-1133">Transmembrane helix</keyword>
<feature type="transmembrane region" description="Helical" evidence="1">
    <location>
        <begin position="83"/>
        <end position="102"/>
    </location>
</feature>
<gene>
    <name evidence="3" type="ORF">A8F95_01430</name>
</gene>
<dbReference type="RefSeq" id="WP_065408915.1">
    <property type="nucleotide sequence ID" value="NZ_MAYT01000001.1"/>
</dbReference>
<protein>
    <recommendedName>
        <fullName evidence="2">SPOR domain-containing protein</fullName>
    </recommendedName>
</protein>
<comment type="caution">
    <text evidence="3">The sequence shown here is derived from an EMBL/GenBank/DDBJ whole genome shotgun (WGS) entry which is preliminary data.</text>
</comment>
<feature type="domain" description="SPOR" evidence="2">
    <location>
        <begin position="153"/>
        <end position="203"/>
    </location>
</feature>
<sequence>MMDKDKPKKRQEIFLTIGGKKKTKVVTQEWKKGETESAAAIEPKKNEDEFQWLLPEETERKEDVLTQYVPVQKAAAKRATGRLFIVVISAVLVGVLLGYSLVKIVTQQKEGATPPAVLKEEKAKQEREVATPVAPAAPKTEKTALLPLEMAVVQGGIFSTKEAADSVKQQMKDLGLPAESVRQNGQYLVLLAAASTIETAKAVGGLYQTAGADTYAKQVSISPAQGLSEEAGEMAVLFSIVAEESGKTAAGLSGDQSKLEEAEKKLETVKVPSSDEASAKLKQLLTEALTEAKSDQPQAAKAAQEKLLAFLAVYSE</sequence>
<dbReference type="Proteomes" id="UP000092578">
    <property type="component" value="Unassembled WGS sequence"/>
</dbReference>
<proteinExistence type="predicted"/>
<name>A0A1B9B8H4_9BACI</name>
<dbReference type="AlphaFoldDB" id="A0A1B9B8H4"/>
<evidence type="ECO:0000313" key="4">
    <source>
        <dbReference type="Proteomes" id="UP000092578"/>
    </source>
</evidence>
<keyword evidence="1" id="KW-0472">Membrane</keyword>
<organism evidence="3 4">
    <name type="scientific">Pseudobacillus wudalianchiensis</name>
    <dbReference type="NCBI Taxonomy" id="1743143"/>
    <lineage>
        <taxon>Bacteria</taxon>
        <taxon>Bacillati</taxon>
        <taxon>Bacillota</taxon>
        <taxon>Bacilli</taxon>
        <taxon>Bacillales</taxon>
        <taxon>Bacillaceae</taxon>
        <taxon>Pseudobacillus</taxon>
    </lineage>
</organism>
<dbReference type="InterPro" id="IPR036680">
    <property type="entry name" value="SPOR-like_sf"/>
</dbReference>
<reference evidence="4" key="1">
    <citation type="submission" date="2016-05" db="EMBL/GenBank/DDBJ databases">
        <authorList>
            <person name="Liu B."/>
            <person name="Wang J."/>
            <person name="Zhu Y."/>
            <person name="Liu G."/>
            <person name="Chen Q."/>
            <person name="Chen Z."/>
            <person name="Lan J."/>
            <person name="Che J."/>
            <person name="Ge C."/>
            <person name="Shi H."/>
            <person name="Pan Z."/>
            <person name="Liu X."/>
        </authorList>
    </citation>
    <scope>NUCLEOTIDE SEQUENCE [LARGE SCALE GENOMIC DNA]</scope>
    <source>
        <strain evidence="4">FJAT-27215</strain>
    </source>
</reference>
<evidence type="ECO:0000256" key="1">
    <source>
        <dbReference type="SAM" id="Phobius"/>
    </source>
</evidence>
<dbReference type="GO" id="GO:0042834">
    <property type="term" value="F:peptidoglycan binding"/>
    <property type="evidence" value="ECO:0007669"/>
    <property type="project" value="InterPro"/>
</dbReference>
<evidence type="ECO:0000313" key="3">
    <source>
        <dbReference type="EMBL" id="OCA92404.1"/>
    </source>
</evidence>
<evidence type="ECO:0000259" key="2">
    <source>
        <dbReference type="Pfam" id="PF05036"/>
    </source>
</evidence>
<dbReference type="Gene3D" id="3.30.70.1070">
    <property type="entry name" value="Sporulation related repeat"/>
    <property type="match status" value="1"/>
</dbReference>
<dbReference type="Pfam" id="PF05036">
    <property type="entry name" value="SPOR"/>
    <property type="match status" value="1"/>
</dbReference>
<accession>A0A1B9B8H4</accession>
<keyword evidence="4" id="KW-1185">Reference proteome</keyword>
<dbReference type="EMBL" id="MAYT01000001">
    <property type="protein sequence ID" value="OCA92404.1"/>
    <property type="molecule type" value="Genomic_DNA"/>
</dbReference>